<dbReference type="EMBL" id="BMIH01000001">
    <property type="protein sequence ID" value="GGB14759.1"/>
    <property type="molecule type" value="Genomic_DNA"/>
</dbReference>
<dbReference type="RefSeq" id="WP_188656594.1">
    <property type="nucleotide sequence ID" value="NZ_BMIH01000001.1"/>
</dbReference>
<dbReference type="InterPro" id="IPR011010">
    <property type="entry name" value="DNA_brk_join_enz"/>
</dbReference>
<evidence type="ECO:0000256" key="1">
    <source>
        <dbReference type="ARBA" id="ARBA00008857"/>
    </source>
</evidence>
<reference evidence="6" key="2">
    <citation type="submission" date="2020-09" db="EMBL/GenBank/DDBJ databases">
        <authorList>
            <person name="Sun Q."/>
            <person name="Zhou Y."/>
        </authorList>
    </citation>
    <scope>NUCLEOTIDE SEQUENCE</scope>
    <source>
        <strain evidence="6">CGMCC 1.15330</strain>
    </source>
</reference>
<keyword evidence="4" id="KW-0233">DNA recombination</keyword>
<evidence type="ECO:0000256" key="4">
    <source>
        <dbReference type="ARBA" id="ARBA00023172"/>
    </source>
</evidence>
<dbReference type="InterPro" id="IPR002104">
    <property type="entry name" value="Integrase_catalytic"/>
</dbReference>
<proteinExistence type="inferred from homology"/>
<dbReference type="InterPro" id="IPR010998">
    <property type="entry name" value="Integrase_recombinase_N"/>
</dbReference>
<dbReference type="GO" id="GO:0006310">
    <property type="term" value="P:DNA recombination"/>
    <property type="evidence" value="ECO:0007669"/>
    <property type="project" value="UniProtKB-KW"/>
</dbReference>
<reference evidence="6" key="1">
    <citation type="journal article" date="2014" name="Int. J. Syst. Evol. Microbiol.">
        <title>Complete genome sequence of Corynebacterium casei LMG S-19264T (=DSM 44701T), isolated from a smear-ripened cheese.</title>
        <authorList>
            <consortium name="US DOE Joint Genome Institute (JGI-PGF)"/>
            <person name="Walter F."/>
            <person name="Albersmeier A."/>
            <person name="Kalinowski J."/>
            <person name="Ruckert C."/>
        </authorList>
    </citation>
    <scope>NUCLEOTIDE SEQUENCE</scope>
    <source>
        <strain evidence="6">CGMCC 1.15330</strain>
    </source>
</reference>
<evidence type="ECO:0000256" key="3">
    <source>
        <dbReference type="ARBA" id="ARBA00023125"/>
    </source>
</evidence>
<dbReference type="PANTHER" id="PTHR30349:SF64">
    <property type="entry name" value="PROPHAGE INTEGRASE INTD-RELATED"/>
    <property type="match status" value="1"/>
</dbReference>
<evidence type="ECO:0000256" key="2">
    <source>
        <dbReference type="ARBA" id="ARBA00022908"/>
    </source>
</evidence>
<gene>
    <name evidence="6" type="ORF">GCM10011380_00200</name>
</gene>
<organism evidence="6 7">
    <name type="scientific">Sphingomonas metalli</name>
    <dbReference type="NCBI Taxonomy" id="1779358"/>
    <lineage>
        <taxon>Bacteria</taxon>
        <taxon>Pseudomonadati</taxon>
        <taxon>Pseudomonadota</taxon>
        <taxon>Alphaproteobacteria</taxon>
        <taxon>Sphingomonadales</taxon>
        <taxon>Sphingomonadaceae</taxon>
        <taxon>Sphingomonas</taxon>
    </lineage>
</organism>
<evidence type="ECO:0000313" key="6">
    <source>
        <dbReference type="EMBL" id="GGB14759.1"/>
    </source>
</evidence>
<feature type="domain" description="Tyr recombinase" evidence="5">
    <location>
        <begin position="171"/>
        <end position="338"/>
    </location>
</feature>
<name>A0A916WNK5_9SPHN</name>
<dbReference type="InterPro" id="IPR013762">
    <property type="entry name" value="Integrase-like_cat_sf"/>
</dbReference>
<keyword evidence="7" id="KW-1185">Reference proteome</keyword>
<dbReference type="GO" id="GO:0003677">
    <property type="term" value="F:DNA binding"/>
    <property type="evidence" value="ECO:0007669"/>
    <property type="project" value="UniProtKB-KW"/>
</dbReference>
<dbReference type="GO" id="GO:0015074">
    <property type="term" value="P:DNA integration"/>
    <property type="evidence" value="ECO:0007669"/>
    <property type="project" value="UniProtKB-KW"/>
</dbReference>
<dbReference type="PANTHER" id="PTHR30349">
    <property type="entry name" value="PHAGE INTEGRASE-RELATED"/>
    <property type="match status" value="1"/>
</dbReference>
<dbReference type="AlphaFoldDB" id="A0A916WNK5"/>
<sequence>MANPLRFTYLSKGAYWRFRHKLTGDVPLPHEKGLHWSKQPERAAFMQRYAELLAVVEAKKVAPPSRSTFAWLIAEYQRSPEFRNLADSTQTDYARTLGLLKDELGQVRFALASRAILKAVRDDHATTTRKAHKIKQMLSRLYSWADEAGHVPEGFNPAKGIKKIKRKGGAREIVVWSDAEIAAFLKGAPEHLVTPVLIALYTGQRREDVVRMTWQQYQGDVIRVRQSKTTALLDIACHSVLRKHLDALKRQGVVICTTEGGKAYTANGLSQAVRRRVSKVAAMPDDRSMHGLRYAAGSRMEEAGCTVAEIESVLGHQTFRMALKYASQRLRAKAAIAKMEASA</sequence>
<keyword evidence="2" id="KW-0229">DNA integration</keyword>
<keyword evidence="3" id="KW-0238">DNA-binding</keyword>
<dbReference type="Gene3D" id="1.10.150.130">
    <property type="match status" value="1"/>
</dbReference>
<evidence type="ECO:0000259" key="5">
    <source>
        <dbReference type="PROSITE" id="PS51898"/>
    </source>
</evidence>
<dbReference type="PROSITE" id="PS51898">
    <property type="entry name" value="TYR_RECOMBINASE"/>
    <property type="match status" value="1"/>
</dbReference>
<evidence type="ECO:0000313" key="7">
    <source>
        <dbReference type="Proteomes" id="UP000623067"/>
    </source>
</evidence>
<accession>A0A916WNK5</accession>
<comment type="similarity">
    <text evidence="1">Belongs to the 'phage' integrase family.</text>
</comment>
<dbReference type="Proteomes" id="UP000623067">
    <property type="component" value="Unassembled WGS sequence"/>
</dbReference>
<dbReference type="Pfam" id="PF00589">
    <property type="entry name" value="Phage_integrase"/>
    <property type="match status" value="1"/>
</dbReference>
<protein>
    <recommendedName>
        <fullName evidence="5">Tyr recombinase domain-containing protein</fullName>
    </recommendedName>
</protein>
<dbReference type="SUPFAM" id="SSF56349">
    <property type="entry name" value="DNA breaking-rejoining enzymes"/>
    <property type="match status" value="1"/>
</dbReference>
<dbReference type="Gene3D" id="1.10.443.10">
    <property type="entry name" value="Intergrase catalytic core"/>
    <property type="match status" value="1"/>
</dbReference>
<comment type="caution">
    <text evidence="6">The sequence shown here is derived from an EMBL/GenBank/DDBJ whole genome shotgun (WGS) entry which is preliminary data.</text>
</comment>
<dbReference type="InterPro" id="IPR050090">
    <property type="entry name" value="Tyrosine_recombinase_XerCD"/>
</dbReference>